<gene>
    <name evidence="1" type="ORF">L544_1067</name>
</gene>
<dbReference type="InterPro" id="IPR021686">
    <property type="entry name" value="DUF3268"/>
</dbReference>
<comment type="caution">
    <text evidence="1">The sequence shown here is derived from an EMBL/GenBank/DDBJ whole genome shotgun (WGS) entry which is preliminary data.</text>
</comment>
<sequence>MTITVLGVDPRSKSKNKLVAPPPLPHVSRRALARVRDRIAPPTSCHCCGGPVRLTNNSDIYNGHSFGDWPFVYRCTQCQAYIGLHPDTDLPLGIMAGRATISARKAAKSVFLQLQIRRFGSDRGAAYAWLAHALGIAKTICHFAMFSEEQANRAAQVCRLELGRRA</sequence>
<dbReference type="Pfam" id="PF11672">
    <property type="entry name" value="DUF3268"/>
    <property type="match status" value="1"/>
</dbReference>
<protein>
    <submittedName>
        <fullName evidence="1">PF11672 family protein</fullName>
    </submittedName>
</protein>
<dbReference type="Proteomes" id="UP000025748">
    <property type="component" value="Unassembled WGS sequence"/>
</dbReference>
<dbReference type="EMBL" id="JHEM01000010">
    <property type="protein sequence ID" value="KCB24855.1"/>
    <property type="molecule type" value="Genomic_DNA"/>
</dbReference>
<proteinExistence type="predicted"/>
<evidence type="ECO:0000313" key="2">
    <source>
        <dbReference type="Proteomes" id="UP000025748"/>
    </source>
</evidence>
<accession>A0ABR4R3X3</accession>
<dbReference type="RefSeq" id="WP_048940608.1">
    <property type="nucleotide sequence ID" value="NZ_JHEM01000010.1"/>
</dbReference>
<reference evidence="1 2" key="1">
    <citation type="submission" date="2014-03" db="EMBL/GenBank/DDBJ databases">
        <title>Genome sequence of Bordetella hinzii.</title>
        <authorList>
            <person name="Register K."/>
            <person name="Harvill E."/>
            <person name="Goodfield L.L."/>
            <person name="Ivanov Y.V."/>
            <person name="Meyer J.A."/>
            <person name="Muse S.J."/>
            <person name="Jacobs N."/>
            <person name="Bendor L."/>
            <person name="Smallridge W.E."/>
            <person name="Brinkac L.M."/>
            <person name="Sanka R."/>
            <person name="Kim M."/>
            <person name="Losada L."/>
        </authorList>
    </citation>
    <scope>NUCLEOTIDE SEQUENCE [LARGE SCALE GENOMIC DNA]</scope>
    <source>
        <strain evidence="1 2">OH87 BAL007II</strain>
    </source>
</reference>
<keyword evidence="2" id="KW-1185">Reference proteome</keyword>
<evidence type="ECO:0000313" key="1">
    <source>
        <dbReference type="EMBL" id="KCB24855.1"/>
    </source>
</evidence>
<name>A0ABR4R3X3_9BORD</name>
<organism evidence="1 2">
    <name type="scientific">Bordetella hinzii OH87 BAL007II</name>
    <dbReference type="NCBI Taxonomy" id="1331262"/>
    <lineage>
        <taxon>Bacteria</taxon>
        <taxon>Pseudomonadati</taxon>
        <taxon>Pseudomonadota</taxon>
        <taxon>Betaproteobacteria</taxon>
        <taxon>Burkholderiales</taxon>
        <taxon>Alcaligenaceae</taxon>
        <taxon>Bordetella</taxon>
    </lineage>
</organism>